<keyword evidence="3" id="KW-0378">Hydrolase</keyword>
<evidence type="ECO:0000259" key="2">
    <source>
        <dbReference type="Pfam" id="PF02517"/>
    </source>
</evidence>
<feature type="transmembrane region" description="Helical" evidence="1">
    <location>
        <begin position="32"/>
        <end position="51"/>
    </location>
</feature>
<name>A0A1H5ZPK8_9FLAO</name>
<feature type="domain" description="CAAX prenyl protease 2/Lysostaphin resistance protein A-like" evidence="2">
    <location>
        <begin position="68"/>
        <end position="212"/>
    </location>
</feature>
<dbReference type="OrthoDB" id="1359167at2"/>
<dbReference type="EMBL" id="FNVP01000011">
    <property type="protein sequence ID" value="SEG37685.1"/>
    <property type="molecule type" value="Genomic_DNA"/>
</dbReference>
<dbReference type="Proteomes" id="UP000236737">
    <property type="component" value="Unassembled WGS sequence"/>
</dbReference>
<feature type="transmembrane region" description="Helical" evidence="1">
    <location>
        <begin position="71"/>
        <end position="89"/>
    </location>
</feature>
<proteinExistence type="predicted"/>
<evidence type="ECO:0000256" key="1">
    <source>
        <dbReference type="SAM" id="Phobius"/>
    </source>
</evidence>
<dbReference type="Pfam" id="PF02517">
    <property type="entry name" value="Rce1-like"/>
    <property type="match status" value="1"/>
</dbReference>
<feature type="transmembrane region" description="Helical" evidence="1">
    <location>
        <begin position="204"/>
        <end position="223"/>
    </location>
</feature>
<sequence length="225" mass="26825">MNKIFKNLLSKDFICFIKNPNQVFHSNFKQDFIIFVILTFLNFFGLFVKGIVTKEPFIESSDLPNFTFSKIFPFIFLIPLIEEFAFRGFLQFRSKLIFIISLISHIILLITFVSNYKIKATMVIMMIIIGLLFLLFKNWYPLLIDFITNNLKILVFISSICFGIMHLTNFENFEWINLISIFEKIITGIFFCYITRKYNIWHSYFFHILNNSIPFILVMIYILSQ</sequence>
<keyword evidence="4" id="KW-1185">Reference proteome</keyword>
<evidence type="ECO:0000313" key="3">
    <source>
        <dbReference type="EMBL" id="SEG37685.1"/>
    </source>
</evidence>
<keyword evidence="1" id="KW-0472">Membrane</keyword>
<organism evidence="3 4">
    <name type="scientific">Flavobacterium urumqiense</name>
    <dbReference type="NCBI Taxonomy" id="935224"/>
    <lineage>
        <taxon>Bacteria</taxon>
        <taxon>Pseudomonadati</taxon>
        <taxon>Bacteroidota</taxon>
        <taxon>Flavobacteriia</taxon>
        <taxon>Flavobacteriales</taxon>
        <taxon>Flavobacteriaceae</taxon>
        <taxon>Flavobacterium</taxon>
    </lineage>
</organism>
<feature type="transmembrane region" description="Helical" evidence="1">
    <location>
        <begin position="120"/>
        <end position="139"/>
    </location>
</feature>
<feature type="transmembrane region" description="Helical" evidence="1">
    <location>
        <begin position="151"/>
        <end position="169"/>
    </location>
</feature>
<protein>
    <submittedName>
        <fullName evidence="3">CAAX protease self-immunity</fullName>
    </submittedName>
</protein>
<dbReference type="GO" id="GO:0080120">
    <property type="term" value="P:CAAX-box protein maturation"/>
    <property type="evidence" value="ECO:0007669"/>
    <property type="project" value="UniProtKB-ARBA"/>
</dbReference>
<dbReference type="GO" id="GO:0006508">
    <property type="term" value="P:proteolysis"/>
    <property type="evidence" value="ECO:0007669"/>
    <property type="project" value="UniProtKB-KW"/>
</dbReference>
<dbReference type="AlphaFoldDB" id="A0A1H5ZPK8"/>
<feature type="transmembrane region" description="Helical" evidence="1">
    <location>
        <begin position="175"/>
        <end position="195"/>
    </location>
</feature>
<dbReference type="InterPro" id="IPR003675">
    <property type="entry name" value="Rce1/LyrA-like_dom"/>
</dbReference>
<evidence type="ECO:0000313" key="4">
    <source>
        <dbReference type="Proteomes" id="UP000236737"/>
    </source>
</evidence>
<keyword evidence="1" id="KW-1133">Transmembrane helix</keyword>
<keyword evidence="3" id="KW-0645">Protease</keyword>
<accession>A0A1H5ZPK8</accession>
<reference evidence="4" key="1">
    <citation type="submission" date="2016-10" db="EMBL/GenBank/DDBJ databases">
        <authorList>
            <person name="Varghese N."/>
            <person name="Submissions S."/>
        </authorList>
    </citation>
    <scope>NUCLEOTIDE SEQUENCE [LARGE SCALE GENOMIC DNA]</scope>
    <source>
        <strain evidence="4">CGMCC 1.9230</strain>
    </source>
</reference>
<feature type="transmembrane region" description="Helical" evidence="1">
    <location>
        <begin position="96"/>
        <end position="114"/>
    </location>
</feature>
<dbReference type="GO" id="GO:0004175">
    <property type="term" value="F:endopeptidase activity"/>
    <property type="evidence" value="ECO:0007669"/>
    <property type="project" value="UniProtKB-ARBA"/>
</dbReference>
<dbReference type="RefSeq" id="WP_104000515.1">
    <property type="nucleotide sequence ID" value="NZ_FNVP01000011.1"/>
</dbReference>
<keyword evidence="1" id="KW-0812">Transmembrane</keyword>
<gene>
    <name evidence="3" type="ORF">SAMN04488130_11125</name>
</gene>